<accession>A0A2M7S5N6</accession>
<name>A0A2M7S5N6_9BACT</name>
<protein>
    <submittedName>
        <fullName evidence="1">Uncharacterized protein</fullName>
    </submittedName>
</protein>
<proteinExistence type="predicted"/>
<dbReference type="AlphaFoldDB" id="A0A2M7S5N6"/>
<dbReference type="EMBL" id="PFMR01000298">
    <property type="protein sequence ID" value="PIZ14841.1"/>
    <property type="molecule type" value="Genomic_DNA"/>
</dbReference>
<gene>
    <name evidence="1" type="ORF">COY52_10840</name>
</gene>
<comment type="caution">
    <text evidence="1">The sequence shown here is derived from an EMBL/GenBank/DDBJ whole genome shotgun (WGS) entry which is preliminary data.</text>
</comment>
<evidence type="ECO:0000313" key="2">
    <source>
        <dbReference type="Proteomes" id="UP000229307"/>
    </source>
</evidence>
<sequence>MTLAELAFACYLYGKLNEYDRPYNWFRDVTEGAPNMDEPEHREALLVLLNRWGCRQFAQEYYEHASKELFSWHTKAFAMLPDKDKNLWDLTPQELNQMGTVFESLVDHIASYKEMDGRSFAIRVGPAAAAKIIFVLRPRAAAPWDDETREGLGFNGSTVSYTSYLRSVKSMIEGIEKTCRRHALVLENLPKMLQRPNSTMPKLIEEYYWVTVSKGCALPKETVFQNWAQWAR</sequence>
<reference evidence="2" key="1">
    <citation type="submission" date="2017-09" db="EMBL/GenBank/DDBJ databases">
        <title>Depth-based differentiation of microbial function through sediment-hosted aquifers and enrichment of novel symbionts in the deep terrestrial subsurface.</title>
        <authorList>
            <person name="Probst A.J."/>
            <person name="Ladd B."/>
            <person name="Jarett J.K."/>
            <person name="Geller-Mcgrath D.E."/>
            <person name="Sieber C.M.K."/>
            <person name="Emerson J.B."/>
            <person name="Anantharaman K."/>
            <person name="Thomas B.C."/>
            <person name="Malmstrom R."/>
            <person name="Stieglmeier M."/>
            <person name="Klingl A."/>
            <person name="Woyke T."/>
            <person name="Ryan C.M."/>
            <person name="Banfield J.F."/>
        </authorList>
    </citation>
    <scope>NUCLEOTIDE SEQUENCE [LARGE SCALE GENOMIC DNA]</scope>
</reference>
<organism evidence="1 2">
    <name type="scientific">Candidatus Desantisbacteria bacterium CG_4_10_14_0_8_um_filter_48_22</name>
    <dbReference type="NCBI Taxonomy" id="1974543"/>
    <lineage>
        <taxon>Bacteria</taxon>
        <taxon>Candidatus Desantisiibacteriota</taxon>
    </lineage>
</organism>
<evidence type="ECO:0000313" key="1">
    <source>
        <dbReference type="EMBL" id="PIZ14841.1"/>
    </source>
</evidence>
<dbReference type="Proteomes" id="UP000229307">
    <property type="component" value="Unassembled WGS sequence"/>
</dbReference>